<evidence type="ECO:0000313" key="1">
    <source>
        <dbReference type="EMBL" id="CAJ1389425.1"/>
    </source>
</evidence>
<sequence>MRRRTLEECPMKKLKANNNHHKDLSNHQALQTKQALRQETPAADAADAEHVLEPPELVAGVEKGEGTAAEPAKELGFGVMDTWLGDVGTCSARCGRWSSQPPLPDGSGNAE</sequence>
<proteinExistence type="predicted"/>
<accession>A0AA36IKV7</accession>
<evidence type="ECO:0000313" key="2">
    <source>
        <dbReference type="Proteomes" id="UP001178507"/>
    </source>
</evidence>
<protein>
    <submittedName>
        <fullName evidence="1">Uncharacterized protein</fullName>
    </submittedName>
</protein>
<reference evidence="1" key="1">
    <citation type="submission" date="2023-08" db="EMBL/GenBank/DDBJ databases">
        <authorList>
            <person name="Chen Y."/>
            <person name="Shah S."/>
            <person name="Dougan E. K."/>
            <person name="Thang M."/>
            <person name="Chan C."/>
        </authorList>
    </citation>
    <scope>NUCLEOTIDE SEQUENCE</scope>
</reference>
<organism evidence="1 2">
    <name type="scientific">Effrenium voratum</name>
    <dbReference type="NCBI Taxonomy" id="2562239"/>
    <lineage>
        <taxon>Eukaryota</taxon>
        <taxon>Sar</taxon>
        <taxon>Alveolata</taxon>
        <taxon>Dinophyceae</taxon>
        <taxon>Suessiales</taxon>
        <taxon>Symbiodiniaceae</taxon>
        <taxon>Effrenium</taxon>
    </lineage>
</organism>
<keyword evidence="2" id="KW-1185">Reference proteome</keyword>
<comment type="caution">
    <text evidence="1">The sequence shown here is derived from an EMBL/GenBank/DDBJ whole genome shotgun (WGS) entry which is preliminary data.</text>
</comment>
<name>A0AA36IKV7_9DINO</name>
<dbReference type="AlphaFoldDB" id="A0AA36IKV7"/>
<gene>
    <name evidence="1" type="ORF">EVOR1521_LOCUS15044</name>
</gene>
<dbReference type="Proteomes" id="UP001178507">
    <property type="component" value="Unassembled WGS sequence"/>
</dbReference>
<dbReference type="EMBL" id="CAUJNA010001869">
    <property type="protein sequence ID" value="CAJ1389425.1"/>
    <property type="molecule type" value="Genomic_DNA"/>
</dbReference>